<dbReference type="GO" id="GO:0005829">
    <property type="term" value="C:cytosol"/>
    <property type="evidence" value="ECO:0007669"/>
    <property type="project" value="TreeGrafter"/>
</dbReference>
<dbReference type="GO" id="GO:0052908">
    <property type="term" value="F:16S rRNA (adenine(1518)-N(6)/adenine(1519)-N(6))-dimethyltransferase activity"/>
    <property type="evidence" value="ECO:0007669"/>
    <property type="project" value="UniProtKB-EC"/>
</dbReference>
<reference evidence="11 13" key="2">
    <citation type="submission" date="2018-06" db="EMBL/GenBank/DDBJ databases">
        <authorList>
            <consortium name="Pathogen Informatics"/>
            <person name="Doyle S."/>
        </authorList>
    </citation>
    <scope>NUCLEOTIDE SEQUENCE [LARGE SCALE GENOMIC DNA]</scope>
    <source>
        <strain evidence="11 13">NCTC12437</strain>
    </source>
</reference>
<keyword evidence="4 7" id="KW-0808">Transferase</keyword>
<evidence type="ECO:0000256" key="6">
    <source>
        <dbReference type="ARBA" id="ARBA00022884"/>
    </source>
</evidence>
<comment type="similarity">
    <text evidence="7">Belongs to the class I-like SAM-binding methyltransferase superfamily. rRNA adenine N(6)-methyltransferase family. RsmA subfamily.</text>
</comment>
<evidence type="ECO:0000259" key="9">
    <source>
        <dbReference type="SMART" id="SM00650"/>
    </source>
</evidence>
<feature type="binding site" evidence="7 8">
    <location>
        <position position="12"/>
    </location>
    <ligand>
        <name>S-adenosyl-L-methionine</name>
        <dbReference type="ChEBI" id="CHEBI:59789"/>
    </ligand>
</feature>
<evidence type="ECO:0000313" key="13">
    <source>
        <dbReference type="Proteomes" id="UP000255066"/>
    </source>
</evidence>
<dbReference type="Proteomes" id="UP000054735">
    <property type="component" value="Unassembled WGS sequence"/>
</dbReference>
<dbReference type="AlphaFoldDB" id="A0A378I536"/>
<dbReference type="InterPro" id="IPR020598">
    <property type="entry name" value="rRNA_Ade_methylase_Trfase_N"/>
</dbReference>
<gene>
    <name evidence="7 11" type="primary">ksgA</name>
    <name evidence="7" type="synonym">rsmA</name>
    <name evidence="10" type="ORF">Lbir_2239</name>
    <name evidence="11" type="ORF">NCTC12437_00061</name>
</gene>
<dbReference type="Gene3D" id="3.40.50.150">
    <property type="entry name" value="Vaccinia Virus protein VP39"/>
    <property type="match status" value="1"/>
</dbReference>
<dbReference type="Proteomes" id="UP000255066">
    <property type="component" value="Unassembled WGS sequence"/>
</dbReference>
<feature type="binding site" evidence="7 8">
    <location>
        <position position="39"/>
    </location>
    <ligand>
        <name>S-adenosyl-L-methionine</name>
        <dbReference type="ChEBI" id="CHEBI:59789"/>
    </ligand>
</feature>
<protein>
    <recommendedName>
        <fullName evidence="7">Ribosomal RNA small subunit methyltransferase A</fullName>
        <ecNumber evidence="7">2.1.1.182</ecNumber>
    </recommendedName>
    <alternativeName>
        <fullName evidence="7">16S rRNA (adenine(1518)-N(6)/adenine(1519)-N(6))-dimethyltransferase</fullName>
    </alternativeName>
    <alternativeName>
        <fullName evidence="7">16S rRNA dimethyladenosine transferase</fullName>
    </alternativeName>
    <alternativeName>
        <fullName evidence="7">16S rRNA dimethylase</fullName>
    </alternativeName>
    <alternativeName>
        <fullName evidence="7">S-adenosylmethionine-6-N', N'-adenosyl(rRNA) dimethyltransferase</fullName>
    </alternativeName>
</protein>
<dbReference type="GO" id="GO:0003723">
    <property type="term" value="F:RNA binding"/>
    <property type="evidence" value="ECO:0007669"/>
    <property type="project" value="UniProtKB-UniRule"/>
</dbReference>
<dbReference type="FunFam" id="3.40.50.150:FF:000023">
    <property type="entry name" value="Ribosomal RNA small subunit methyltransferase A"/>
    <property type="match status" value="1"/>
</dbReference>
<dbReference type="PROSITE" id="PS51689">
    <property type="entry name" value="SAM_RNA_A_N6_MT"/>
    <property type="match status" value="1"/>
</dbReference>
<feature type="domain" description="Ribosomal RNA adenine methylase transferase N-terminal" evidence="9">
    <location>
        <begin position="19"/>
        <end position="187"/>
    </location>
</feature>
<evidence type="ECO:0000313" key="11">
    <source>
        <dbReference type="EMBL" id="STX30308.1"/>
    </source>
</evidence>
<evidence type="ECO:0000256" key="4">
    <source>
        <dbReference type="ARBA" id="ARBA00022679"/>
    </source>
</evidence>
<dbReference type="CDD" id="cd02440">
    <property type="entry name" value="AdoMet_MTases"/>
    <property type="match status" value="1"/>
</dbReference>
<dbReference type="HAMAP" id="MF_00607">
    <property type="entry name" value="16SrRNA_methyltr_A"/>
    <property type="match status" value="1"/>
</dbReference>
<dbReference type="InterPro" id="IPR020596">
    <property type="entry name" value="rRNA_Ade_Mease_Trfase_CS"/>
</dbReference>
<dbReference type="SUPFAM" id="SSF53335">
    <property type="entry name" value="S-adenosyl-L-methionine-dependent methyltransferases"/>
    <property type="match status" value="1"/>
</dbReference>
<feature type="binding site" evidence="7 8">
    <location>
        <position position="84"/>
    </location>
    <ligand>
        <name>S-adenosyl-L-methionine</name>
        <dbReference type="ChEBI" id="CHEBI:59789"/>
    </ligand>
</feature>
<keyword evidence="12" id="KW-1185">Reference proteome</keyword>
<organism evidence="11 13">
    <name type="scientific">Legionella birminghamensis</name>
    <dbReference type="NCBI Taxonomy" id="28083"/>
    <lineage>
        <taxon>Bacteria</taxon>
        <taxon>Pseudomonadati</taxon>
        <taxon>Pseudomonadota</taxon>
        <taxon>Gammaproteobacteria</taxon>
        <taxon>Legionellales</taxon>
        <taxon>Legionellaceae</taxon>
        <taxon>Legionella</taxon>
    </lineage>
</organism>
<comment type="subcellular location">
    <subcellularLocation>
        <location evidence="7">Cytoplasm</location>
    </subcellularLocation>
</comment>
<dbReference type="RefSeq" id="WP_058524252.1">
    <property type="nucleotide sequence ID" value="NZ_CAAAHV010000015.1"/>
</dbReference>
<keyword evidence="2 7" id="KW-0698">rRNA processing</keyword>
<dbReference type="InterPro" id="IPR029063">
    <property type="entry name" value="SAM-dependent_MTases_sf"/>
</dbReference>
<evidence type="ECO:0000256" key="1">
    <source>
        <dbReference type="ARBA" id="ARBA00022490"/>
    </source>
</evidence>
<dbReference type="InterPro" id="IPR023165">
    <property type="entry name" value="rRNA_Ade_diMease-like_C"/>
</dbReference>
<evidence type="ECO:0000256" key="8">
    <source>
        <dbReference type="PROSITE-ProRule" id="PRU01026"/>
    </source>
</evidence>
<dbReference type="PANTHER" id="PTHR11727">
    <property type="entry name" value="DIMETHYLADENOSINE TRANSFERASE"/>
    <property type="match status" value="1"/>
</dbReference>
<dbReference type="InterPro" id="IPR001737">
    <property type="entry name" value="KsgA/Erm"/>
</dbReference>
<comment type="catalytic activity">
    <reaction evidence="7">
        <text>adenosine(1518)/adenosine(1519) in 16S rRNA + 4 S-adenosyl-L-methionine = N(6)-dimethyladenosine(1518)/N(6)-dimethyladenosine(1519) in 16S rRNA + 4 S-adenosyl-L-homocysteine + 4 H(+)</text>
        <dbReference type="Rhea" id="RHEA:19609"/>
        <dbReference type="Rhea" id="RHEA-COMP:10232"/>
        <dbReference type="Rhea" id="RHEA-COMP:10233"/>
        <dbReference type="ChEBI" id="CHEBI:15378"/>
        <dbReference type="ChEBI" id="CHEBI:57856"/>
        <dbReference type="ChEBI" id="CHEBI:59789"/>
        <dbReference type="ChEBI" id="CHEBI:74411"/>
        <dbReference type="ChEBI" id="CHEBI:74493"/>
        <dbReference type="EC" id="2.1.1.182"/>
    </reaction>
</comment>
<keyword evidence="3 7" id="KW-0489">Methyltransferase</keyword>
<dbReference type="InterPro" id="IPR011530">
    <property type="entry name" value="rRNA_adenine_dimethylase"/>
</dbReference>
<dbReference type="STRING" id="28083.Lbir_2239"/>
<sequence length="256" mass="28923">MSHRPRKRFGQNFLQNPSIIAQIVASINLNASDNVLEIGPGMGAMTQALLKQLPRLTAIEIDRDLCALLKETYPAEQLLLISCDALTVDYEAFGPNLRVVGNLPYNISTPLLIHLFNFVSSIKDMHFMLQKEVVERLVAAPGSKDYGRLSIITQYYCQTDYLFEVPPEAFFPKPKVDSAIVRLTPYTSSPYPEVDISRFQNLVAKAFSMRRKTLANNLKPLLSAHDLIQLGVDPTQRPEQVSIREYIEISKHLDMM</sequence>
<evidence type="ECO:0000313" key="10">
    <source>
        <dbReference type="EMBL" id="KTC68706.1"/>
    </source>
</evidence>
<proteinExistence type="inferred from homology"/>
<dbReference type="SMART" id="SM00650">
    <property type="entry name" value="rADc"/>
    <property type="match status" value="1"/>
</dbReference>
<evidence type="ECO:0000256" key="7">
    <source>
        <dbReference type="HAMAP-Rule" id="MF_00607"/>
    </source>
</evidence>
<dbReference type="Gene3D" id="1.10.8.100">
    <property type="entry name" value="Ribosomal RNA adenine dimethylase-like, domain 2"/>
    <property type="match status" value="1"/>
</dbReference>
<evidence type="ECO:0000313" key="12">
    <source>
        <dbReference type="Proteomes" id="UP000054735"/>
    </source>
</evidence>
<evidence type="ECO:0000256" key="5">
    <source>
        <dbReference type="ARBA" id="ARBA00022691"/>
    </source>
</evidence>
<name>A0A378I536_9GAMM</name>
<keyword evidence="1 7" id="KW-0963">Cytoplasm</keyword>
<keyword evidence="6 7" id="KW-0694">RNA-binding</keyword>
<dbReference type="OrthoDB" id="9814755at2"/>
<evidence type="ECO:0000256" key="2">
    <source>
        <dbReference type="ARBA" id="ARBA00022552"/>
    </source>
</evidence>
<dbReference type="PANTHER" id="PTHR11727:SF7">
    <property type="entry name" value="DIMETHYLADENOSINE TRANSFERASE-RELATED"/>
    <property type="match status" value="1"/>
</dbReference>
<dbReference type="NCBIfam" id="TIGR00755">
    <property type="entry name" value="ksgA"/>
    <property type="match status" value="1"/>
</dbReference>
<keyword evidence="5 7" id="KW-0949">S-adenosyl-L-methionine</keyword>
<evidence type="ECO:0000256" key="3">
    <source>
        <dbReference type="ARBA" id="ARBA00022603"/>
    </source>
</evidence>
<dbReference type="FunFam" id="1.10.8.100:FF:000001">
    <property type="entry name" value="Ribosomal RNA small subunit methyltransferase A"/>
    <property type="match status" value="1"/>
</dbReference>
<dbReference type="EC" id="2.1.1.182" evidence="7"/>
<accession>A0A378I536</accession>
<feature type="binding site" evidence="7 8">
    <location>
        <position position="102"/>
    </location>
    <ligand>
        <name>S-adenosyl-L-methionine</name>
        <dbReference type="ChEBI" id="CHEBI:59789"/>
    </ligand>
</feature>
<feature type="binding site" evidence="7 8">
    <location>
        <position position="60"/>
    </location>
    <ligand>
        <name>S-adenosyl-L-methionine</name>
        <dbReference type="ChEBI" id="CHEBI:59789"/>
    </ligand>
</feature>
<dbReference type="EMBL" id="UGNW01000001">
    <property type="protein sequence ID" value="STX30308.1"/>
    <property type="molecule type" value="Genomic_DNA"/>
</dbReference>
<comment type="function">
    <text evidence="7">Specifically dimethylates two adjacent adenosines (A1518 and A1519) in the loop of a conserved hairpin near the 3'-end of 16S rRNA in the 30S particle. May play a critical role in biogenesis of 30S subunits.</text>
</comment>
<dbReference type="Pfam" id="PF00398">
    <property type="entry name" value="RrnaAD"/>
    <property type="match status" value="1"/>
</dbReference>
<dbReference type="PROSITE" id="PS01131">
    <property type="entry name" value="RRNA_A_DIMETH"/>
    <property type="match status" value="1"/>
</dbReference>
<dbReference type="EMBL" id="LNXT01000044">
    <property type="protein sequence ID" value="KTC68706.1"/>
    <property type="molecule type" value="Genomic_DNA"/>
</dbReference>
<reference evidence="10 12" key="1">
    <citation type="submission" date="2015-11" db="EMBL/GenBank/DDBJ databases">
        <title>Genomic analysis of 38 Legionella species identifies large and diverse effector repertoires.</title>
        <authorList>
            <person name="Burstein D."/>
            <person name="Amaro F."/>
            <person name="Zusman T."/>
            <person name="Lifshitz Z."/>
            <person name="Cohen O."/>
            <person name="Gilbert J.A."/>
            <person name="Pupko T."/>
            <person name="Shuman H.A."/>
            <person name="Segal G."/>
        </authorList>
    </citation>
    <scope>NUCLEOTIDE SEQUENCE [LARGE SCALE GENOMIC DNA]</scope>
    <source>
        <strain evidence="10 12">CDC#1407-AL-14</strain>
    </source>
</reference>
<feature type="binding site" evidence="7 8">
    <location>
        <position position="14"/>
    </location>
    <ligand>
        <name>S-adenosyl-L-methionine</name>
        <dbReference type="ChEBI" id="CHEBI:59789"/>
    </ligand>
</feature>